<name>A0A024USV9_9STRA</name>
<dbReference type="Gene3D" id="3.40.50.1000">
    <property type="entry name" value="HAD superfamily/HAD-like"/>
    <property type="match status" value="1"/>
</dbReference>
<accession>A0A024USV9</accession>
<feature type="domain" description="FCP1 homology" evidence="1">
    <location>
        <begin position="34"/>
        <end position="90"/>
    </location>
</feature>
<protein>
    <recommendedName>
        <fullName evidence="1">FCP1 homology domain-containing protein</fullName>
    </recommendedName>
</protein>
<dbReference type="GeneID" id="20078558"/>
<dbReference type="Pfam" id="PF03031">
    <property type="entry name" value="NIF"/>
    <property type="match status" value="1"/>
</dbReference>
<dbReference type="VEuPathDB" id="FungiDB:H310_01508"/>
<dbReference type="InterPro" id="IPR023214">
    <property type="entry name" value="HAD_sf"/>
</dbReference>
<dbReference type="OrthoDB" id="277011at2759"/>
<reference evidence="2" key="1">
    <citation type="submission" date="2013-12" db="EMBL/GenBank/DDBJ databases">
        <title>The Genome Sequence of Aphanomyces invadans NJM9701.</title>
        <authorList>
            <consortium name="The Broad Institute Genomics Platform"/>
            <person name="Russ C."/>
            <person name="Tyler B."/>
            <person name="van West P."/>
            <person name="Dieguez-Uribeondo J."/>
            <person name="Young S.K."/>
            <person name="Zeng Q."/>
            <person name="Gargeya S."/>
            <person name="Fitzgerald M."/>
            <person name="Abouelleil A."/>
            <person name="Alvarado L."/>
            <person name="Chapman S.B."/>
            <person name="Gainer-Dewar J."/>
            <person name="Goldberg J."/>
            <person name="Griggs A."/>
            <person name="Gujja S."/>
            <person name="Hansen M."/>
            <person name="Howarth C."/>
            <person name="Imamovic A."/>
            <person name="Ireland A."/>
            <person name="Larimer J."/>
            <person name="McCowan C."/>
            <person name="Murphy C."/>
            <person name="Pearson M."/>
            <person name="Poon T.W."/>
            <person name="Priest M."/>
            <person name="Roberts A."/>
            <person name="Saif S."/>
            <person name="Shea T."/>
            <person name="Sykes S."/>
            <person name="Wortman J."/>
            <person name="Nusbaum C."/>
            <person name="Birren B."/>
        </authorList>
    </citation>
    <scope>NUCLEOTIDE SEQUENCE [LARGE SCALE GENOMIC DNA]</scope>
    <source>
        <strain evidence="2">NJM9701</strain>
    </source>
</reference>
<organism evidence="2">
    <name type="scientific">Aphanomyces invadans</name>
    <dbReference type="NCBI Taxonomy" id="157072"/>
    <lineage>
        <taxon>Eukaryota</taxon>
        <taxon>Sar</taxon>
        <taxon>Stramenopiles</taxon>
        <taxon>Oomycota</taxon>
        <taxon>Saprolegniomycetes</taxon>
        <taxon>Saprolegniales</taxon>
        <taxon>Verrucalvaceae</taxon>
        <taxon>Aphanomyces</taxon>
    </lineage>
</organism>
<evidence type="ECO:0000259" key="1">
    <source>
        <dbReference type="Pfam" id="PF03031"/>
    </source>
</evidence>
<dbReference type="RefSeq" id="XP_008862845.1">
    <property type="nucleotide sequence ID" value="XM_008864623.1"/>
</dbReference>
<dbReference type="EMBL" id="KI913953">
    <property type="protein sequence ID" value="ETW09040.1"/>
    <property type="molecule type" value="Genomic_DNA"/>
</dbReference>
<dbReference type="AlphaFoldDB" id="A0A024USV9"/>
<evidence type="ECO:0000313" key="2">
    <source>
        <dbReference type="EMBL" id="ETW09040.1"/>
    </source>
</evidence>
<sequence length="93" mass="9922">MQAVSRLVQRASPARKLLSSSQVAVPGAGVARAFQTGEVIQDLRVLGRRLEHVMLVDDKPLVCGACNADNVLNCAEYLGDKKGEELFAITAAL</sequence>
<gene>
    <name evidence="2" type="ORF">H310_01508</name>
</gene>
<dbReference type="InterPro" id="IPR004274">
    <property type="entry name" value="FCP1_dom"/>
</dbReference>
<proteinExistence type="predicted"/>